<sequence length="104" mass="11776">MSIALPKQKQLRGPLLDYLRIAEDNGDLFAWRKACEIGREIFSGDFSDNAKPLIVIYKDGSSEVFNTRADVISACRIGNETLRKCLETGEQDRLGRCYDYAILE</sequence>
<dbReference type="Proteomes" id="UP000244140">
    <property type="component" value="Unassembled WGS sequence"/>
</dbReference>
<organism evidence="1 2">
    <name type="scientific">Enterococcus faecalis</name>
    <name type="common">Streptococcus faecalis</name>
    <dbReference type="NCBI Taxonomy" id="1351"/>
    <lineage>
        <taxon>Bacteria</taxon>
        <taxon>Bacillati</taxon>
        <taxon>Bacillota</taxon>
        <taxon>Bacilli</taxon>
        <taxon>Lactobacillales</taxon>
        <taxon>Enterococcaceae</taxon>
        <taxon>Enterococcus</taxon>
    </lineage>
</organism>
<protein>
    <submittedName>
        <fullName evidence="1">Uncharacterized protein</fullName>
    </submittedName>
</protein>
<name>A0A855U3T4_ENTFL</name>
<reference evidence="1 2" key="1">
    <citation type="submission" date="2018-04" db="EMBL/GenBank/DDBJ databases">
        <authorList>
            <person name="Van Tyne D."/>
        </authorList>
    </citation>
    <scope>NUCLEOTIDE SEQUENCE [LARGE SCALE GENOMIC DNA]</scope>
    <source>
        <strain evidence="1 2">B2535</strain>
    </source>
</reference>
<dbReference type="AlphaFoldDB" id="A0A855U3T4"/>
<dbReference type="EMBL" id="PZZH01000001">
    <property type="protein sequence ID" value="PTN77554.1"/>
    <property type="molecule type" value="Genomic_DNA"/>
</dbReference>
<evidence type="ECO:0000313" key="2">
    <source>
        <dbReference type="Proteomes" id="UP000244140"/>
    </source>
</evidence>
<proteinExistence type="predicted"/>
<evidence type="ECO:0000313" key="1">
    <source>
        <dbReference type="EMBL" id="PTN77554.1"/>
    </source>
</evidence>
<dbReference type="RefSeq" id="WP_010714019.1">
    <property type="nucleotide sequence ID" value="NZ_CP075604.2"/>
</dbReference>
<gene>
    <name evidence="1" type="ORF">DAI13_07275</name>
</gene>
<accession>A0A855U3T4</accession>
<comment type="caution">
    <text evidence="1">The sequence shown here is derived from an EMBL/GenBank/DDBJ whole genome shotgun (WGS) entry which is preliminary data.</text>
</comment>